<feature type="compositionally biased region" description="Basic and acidic residues" evidence="4">
    <location>
        <begin position="1451"/>
        <end position="1464"/>
    </location>
</feature>
<feature type="compositionally biased region" description="Basic and acidic residues" evidence="4">
    <location>
        <begin position="842"/>
        <end position="873"/>
    </location>
</feature>
<dbReference type="SUPFAM" id="SSF50998">
    <property type="entry name" value="Quinoprotein alcohol dehydrogenase-like"/>
    <property type="match status" value="1"/>
</dbReference>
<dbReference type="InterPro" id="IPR015943">
    <property type="entry name" value="WD40/YVTN_repeat-like_dom_sf"/>
</dbReference>
<feature type="compositionally biased region" description="Acidic residues" evidence="4">
    <location>
        <begin position="892"/>
        <end position="904"/>
    </location>
</feature>
<feature type="compositionally biased region" description="Basic and acidic residues" evidence="4">
    <location>
        <begin position="1308"/>
        <end position="1318"/>
    </location>
</feature>
<dbReference type="Pfam" id="PF24780">
    <property type="entry name" value="WD40_MABP1-WDR62_1st"/>
    <property type="match status" value="1"/>
</dbReference>
<feature type="region of interest" description="Disordered" evidence="4">
    <location>
        <begin position="1621"/>
        <end position="1730"/>
    </location>
</feature>
<feature type="compositionally biased region" description="Polar residues" evidence="4">
    <location>
        <begin position="1297"/>
        <end position="1307"/>
    </location>
</feature>
<feature type="compositionally biased region" description="Polar residues" evidence="4">
    <location>
        <begin position="940"/>
        <end position="950"/>
    </location>
</feature>
<feature type="region of interest" description="Disordered" evidence="4">
    <location>
        <begin position="994"/>
        <end position="1040"/>
    </location>
</feature>
<feature type="region of interest" description="Disordered" evidence="4">
    <location>
        <begin position="803"/>
        <end position="978"/>
    </location>
</feature>
<reference evidence="7 8" key="1">
    <citation type="submission" date="2022-12" db="EMBL/GenBank/DDBJ databases">
        <title>Chromosome-level genome of Tegillarca granosa.</title>
        <authorList>
            <person name="Kim J."/>
        </authorList>
    </citation>
    <scope>NUCLEOTIDE SEQUENCE [LARGE SCALE GENOMIC DNA]</scope>
    <source>
        <strain evidence="7">Teg-2019</strain>
        <tissue evidence="7">Adductor muscle</tissue>
    </source>
</reference>
<feature type="region of interest" description="Disordered" evidence="4">
    <location>
        <begin position="1918"/>
        <end position="1970"/>
    </location>
</feature>
<feature type="compositionally biased region" description="Acidic residues" evidence="4">
    <location>
        <begin position="951"/>
        <end position="960"/>
    </location>
</feature>
<keyword evidence="2" id="KW-0677">Repeat</keyword>
<feature type="compositionally biased region" description="Polar residues" evidence="4">
    <location>
        <begin position="1634"/>
        <end position="1651"/>
    </location>
</feature>
<evidence type="ECO:0000256" key="3">
    <source>
        <dbReference type="PROSITE-ProRule" id="PRU00221"/>
    </source>
</evidence>
<feature type="repeat" description="WD" evidence="3">
    <location>
        <begin position="678"/>
        <end position="711"/>
    </location>
</feature>
<feature type="region of interest" description="Disordered" evidence="4">
    <location>
        <begin position="1511"/>
        <end position="1560"/>
    </location>
</feature>
<comment type="caution">
    <text evidence="7">The sequence shown here is derived from an EMBL/GenBank/DDBJ whole genome shotgun (WGS) entry which is preliminary data.</text>
</comment>
<feature type="compositionally biased region" description="Polar residues" evidence="4">
    <location>
        <begin position="1927"/>
        <end position="1941"/>
    </location>
</feature>
<feature type="region of interest" description="Disordered" evidence="4">
    <location>
        <begin position="1141"/>
        <end position="1197"/>
    </location>
</feature>
<dbReference type="Gene3D" id="2.130.10.10">
    <property type="entry name" value="YVTN repeat-like/Quinoprotein amine dehydrogenase"/>
    <property type="match status" value="4"/>
</dbReference>
<proteinExistence type="predicted"/>
<feature type="compositionally biased region" description="Polar residues" evidence="4">
    <location>
        <begin position="1956"/>
        <end position="1970"/>
    </location>
</feature>
<dbReference type="InterPro" id="IPR055292">
    <property type="entry name" value="MABP1"/>
</dbReference>
<dbReference type="Proteomes" id="UP001217089">
    <property type="component" value="Unassembled WGS sequence"/>
</dbReference>
<keyword evidence="8" id="KW-1185">Reference proteome</keyword>
<feature type="compositionally biased region" description="Basic and acidic residues" evidence="4">
    <location>
        <begin position="2050"/>
        <end position="2059"/>
    </location>
</feature>
<sequence length="2151" mass="239576">MENRKVLKSPVVKRRSRAVPVNQRVSLERVIGITASSNVALSCDPYSSTVAYPAGCVVVLCNPRKKQSHIYNFAKKTIQTLAFSPDGKHVVTGESGHQPAVRVWDVEEKTQVAEFHGHKFGINCVAFSPNNKHIVSIGTQHDMMVNVWNWKTGTKVASNKISSKVSAVAFSDDGSMFVTVGNRHVKFWYLDSSKSKINETVPLLGRSGILGDQKNNHFCDVVCGKGFKSKSVFIITQSGILCEFNEKRLLEKWVELRTSSANCIAAGEKHIFIGCANGVVRVFNAQSLQYVSSLPHPHCLGVDVSSALNSSQMVPHTEDAKFADTIALVYDEYNQKVTCIYNDHSVYIWDVHDLKKVGKAWSYLYHSSCIYGLEIYPVLPDVTSGILPPGTFVTCSLDDTIRIWNLDSHMKETPSYKRNVYSNELLKIAYVDPLLTYIRDVDYNPAGGTDKTDTNYDGKNGIRSLKVSPDGQHLASGDRIGTVRIHDLQKMKILHSIEAHDGEVLCVEYSHLKSGPKLLATASRDRFIHVFDVEQNYGLLQTLDDHSSSITAVRFTETDQQLKMLSCGADKSLLFRNAQSSPEFQFTLSQHLVGKTTLYDMVVDPTQKFVATACQDRNIRIYNIKTAKQKKHYKGSLGDDGTLLKIQLDPSGTYAVTSCTDKNICIIDFCTGELVATMYGHSEIITGVKFCNDLKHLISVSGDGCLFVWRLPGEMTKQMRSRLADIGQLPPELLSSSRSKFNASTLEELTESVSKETEFKTPSKILAQLNSWEKEANEKIQEDAKPNLDYRFSVGQLPKWAKSKLGNGEVKSPDEKQPVQPRGKWASRADSNPGILSQLDGKTIELPDPNTDRKKPNFAEDTHTQDDDLRRETLVLPKPKNTPAKIPVIQTSDEDDDDDDDDDFFPQFHKKEDQSPWDDLQNFKSRKSDQTDSGRLSWLKRQSFNHSTSVDDLEELDNDSPSEVIYYPPSDSESIDTAASNYTVFANGSDTLKRMKNRSGKNLDADSESTDAISIEDIDDDDDSSNSYPTTPSDDFRTPDREKFLKDTFENLQFTPMEKEQFLDQLDKDGQPPPSVFNSRLSISSRFLSRAQQANIRNIAVYNSIQRQDNWFDSVQRRKDEMARAVDETRKRLLAMGWNDQTESEQGDNMADISPVNPNKPADIPVEEQRTPTNLRDSFPDYLPPDIPPSPSNHKSLRRCWSTFDLPKQPILEERSSLRHCKSNPSTPISKVNVSVWETHSEESDDSYMNKTPTNCYSRSRPDSLSLNNENKRSSTPRSRSSSSLHRQTESSKAKMSGTSSKSTTNLHKTEDRRDSGSKKMSNLTKSSSLQNLNNPSVSVPKAPKRKGKSPKTSSMYTSVPNLLAAEDTTTSEDSSVEMSSNLKLCSSLSLSSSVPDLLDGDDKKVKKPEKKISTGRLSAGSNILKKQKSDEGKKTWRMSLPSSVGSSELKSNKKTDLKDDRELMPPPATTVILTKSKQDTFLKRAVQTKRRTTSELTLDQAKNILLGKSGILNGDQTSKTENSPTSPTTTFTISSTSSKSVSDSTKQLPSKNSDTNIVYTHTGPVTSTVSMISNSQTKSEITPQRDNTRIHEVAAEIDSVAAEIKRKNVIDSAFNRLSELDASPNDLPERDTNTSQVKSSNTGSIGQNYLYNKDVVSTKPEPTTRKEIKRSNSRGKDVQKKPNIAPKGTVNPRKTNDSSSKDNVNQSKTVSSVQPKAKPRTGKSPIKTEVRKVKPDFDSEIEEELASSLSVKERIANLNAQVSSPRSESPRLTSSAHITLSSISTPTKVSVTNTETLSPHSSSGVGSSLDSEMAAKVFASPGSSPQSTTENPSTFDVDDIYGKTSPGGHQKGFVSLRNTQGFSPVRGTLDFSPSKDSLQEILNLSSNFSPTTLGLEEEYDNRNMSVADALAAVSSDSASVSHSVSENRQQKTNSSHQSELSHGVTAHSDDHRQSLPHTTGNSDWTTANNDTPTDNLQLCMEALREFRQDFKKVLQLYDQVSNMKDEKSIETTRLLEDALKEKKDTLTELLSKNSNTEPSSGKPLGTAKQADRDQSTHKSTLDDLEPLFDKMTDTLIKRIDDKYLKKWISCLMKNLKILFDVIENAIYIFCTAICHKVLNFDQMFSVVFINNNNNYYYYYLNLFIYLFIFF</sequence>
<dbReference type="InterPro" id="IPR036322">
    <property type="entry name" value="WD40_repeat_dom_sf"/>
</dbReference>
<feature type="compositionally biased region" description="Polar residues" evidence="4">
    <location>
        <begin position="1319"/>
        <end position="1338"/>
    </location>
</feature>
<dbReference type="PANTHER" id="PTHR44813">
    <property type="entry name" value="MITOGEN-ACTIVATED PROTEIN KINASE-BINDING PROTEIN 1"/>
    <property type="match status" value="1"/>
</dbReference>
<protein>
    <recommendedName>
        <fullName evidence="9">Mitogen-activated protein kinase-binding protein 1</fullName>
    </recommendedName>
</protein>
<dbReference type="PROSITE" id="PS50294">
    <property type="entry name" value="WD_REPEATS_REGION"/>
    <property type="match status" value="1"/>
</dbReference>
<dbReference type="SMART" id="SM00320">
    <property type="entry name" value="WD40"/>
    <property type="match status" value="12"/>
</dbReference>
<name>A0ABQ9ETV9_TEGGR</name>
<organism evidence="7 8">
    <name type="scientific">Tegillarca granosa</name>
    <name type="common">Malaysian cockle</name>
    <name type="synonym">Anadara granosa</name>
    <dbReference type="NCBI Taxonomy" id="220873"/>
    <lineage>
        <taxon>Eukaryota</taxon>
        <taxon>Metazoa</taxon>
        <taxon>Spiralia</taxon>
        <taxon>Lophotrochozoa</taxon>
        <taxon>Mollusca</taxon>
        <taxon>Bivalvia</taxon>
        <taxon>Autobranchia</taxon>
        <taxon>Pteriomorphia</taxon>
        <taxon>Arcoida</taxon>
        <taxon>Arcoidea</taxon>
        <taxon>Arcidae</taxon>
        <taxon>Tegillarca</taxon>
    </lineage>
</organism>
<feature type="compositionally biased region" description="Polar residues" evidence="4">
    <location>
        <begin position="1702"/>
        <end position="1715"/>
    </location>
</feature>
<feature type="repeat" description="WD" evidence="3">
    <location>
        <begin position="115"/>
        <end position="158"/>
    </location>
</feature>
<feature type="region of interest" description="Disordered" evidence="4">
    <location>
        <begin position="1394"/>
        <end position="1467"/>
    </location>
</feature>
<dbReference type="InterPro" id="IPR056161">
    <property type="entry name" value="WD40_MABP1-WDR62_1st"/>
</dbReference>
<feature type="region of interest" description="Disordered" evidence="4">
    <location>
        <begin position="1241"/>
        <end position="1361"/>
    </location>
</feature>
<dbReference type="SUPFAM" id="SSF50978">
    <property type="entry name" value="WD40 repeat-like"/>
    <property type="match status" value="1"/>
</dbReference>
<feature type="compositionally biased region" description="Low complexity" evidence="4">
    <location>
        <begin position="1518"/>
        <end position="1547"/>
    </location>
</feature>
<dbReference type="InterPro" id="IPR011047">
    <property type="entry name" value="Quinoprotein_ADH-like_sf"/>
</dbReference>
<dbReference type="EMBL" id="JARBDR010000657">
    <property type="protein sequence ID" value="KAJ8308631.1"/>
    <property type="molecule type" value="Genomic_DNA"/>
</dbReference>
<keyword evidence="1 3" id="KW-0853">WD repeat</keyword>
<evidence type="ECO:0000256" key="2">
    <source>
        <dbReference type="ARBA" id="ARBA00022737"/>
    </source>
</evidence>
<accession>A0ABQ9ETV9</accession>
<evidence type="ECO:0000256" key="4">
    <source>
        <dbReference type="SAM" id="MobiDB-lite"/>
    </source>
</evidence>
<dbReference type="InterPro" id="IPR056162">
    <property type="entry name" value="WD40_MABP1-WDR62_2nd"/>
</dbReference>
<dbReference type="Pfam" id="PF24782">
    <property type="entry name" value="WD40_MABP1-WDR62_2nd"/>
    <property type="match status" value="1"/>
</dbReference>
<feature type="compositionally biased region" description="Polar residues" evidence="4">
    <location>
        <begin position="1548"/>
        <end position="1560"/>
    </location>
</feature>
<evidence type="ECO:0000259" key="5">
    <source>
        <dbReference type="Pfam" id="PF24780"/>
    </source>
</evidence>
<feature type="compositionally biased region" description="Acidic residues" evidence="4">
    <location>
        <begin position="1005"/>
        <end position="1024"/>
    </location>
</feature>
<dbReference type="InterPro" id="IPR001680">
    <property type="entry name" value="WD40_rpt"/>
</dbReference>
<feature type="compositionally biased region" description="Polar residues" evidence="4">
    <location>
        <begin position="1247"/>
        <end position="1269"/>
    </location>
</feature>
<feature type="domain" description="MABP1/WDR62 second WD40" evidence="6">
    <location>
        <begin position="370"/>
        <end position="711"/>
    </location>
</feature>
<feature type="compositionally biased region" description="Low complexity" evidence="4">
    <location>
        <begin position="1274"/>
        <end position="1286"/>
    </location>
</feature>
<feature type="compositionally biased region" description="Pro residues" evidence="4">
    <location>
        <begin position="1182"/>
        <end position="1191"/>
    </location>
</feature>
<feature type="compositionally biased region" description="Polar residues" evidence="4">
    <location>
        <begin position="1351"/>
        <end position="1361"/>
    </location>
</feature>
<dbReference type="PANTHER" id="PTHR44813:SF1">
    <property type="entry name" value="MITOGEN-ACTIVATED PROTEIN KINASE-BINDING PROTEIN 1"/>
    <property type="match status" value="1"/>
</dbReference>
<gene>
    <name evidence="7" type="ORF">KUTeg_013505</name>
</gene>
<feature type="region of interest" description="Disordered" evidence="4">
    <location>
        <begin position="2029"/>
        <end position="2059"/>
    </location>
</feature>
<evidence type="ECO:0000313" key="8">
    <source>
        <dbReference type="Proteomes" id="UP001217089"/>
    </source>
</evidence>
<feature type="domain" description="MABP1/WDR62 first WD40" evidence="5">
    <location>
        <begin position="40"/>
        <end position="364"/>
    </location>
</feature>
<dbReference type="PROSITE" id="PS50082">
    <property type="entry name" value="WD_REPEATS_2"/>
    <property type="match status" value="2"/>
</dbReference>
<evidence type="ECO:0000256" key="1">
    <source>
        <dbReference type="ARBA" id="ARBA00022574"/>
    </source>
</evidence>
<evidence type="ECO:0008006" key="9">
    <source>
        <dbReference type="Google" id="ProtNLM"/>
    </source>
</evidence>
<feature type="compositionally biased region" description="Basic and acidic residues" evidence="4">
    <location>
        <begin position="1663"/>
        <end position="1681"/>
    </location>
</feature>
<evidence type="ECO:0000313" key="7">
    <source>
        <dbReference type="EMBL" id="KAJ8308631.1"/>
    </source>
</evidence>
<feature type="compositionally biased region" description="Polar residues" evidence="4">
    <location>
        <begin position="1441"/>
        <end position="1450"/>
    </location>
</feature>
<evidence type="ECO:0000259" key="6">
    <source>
        <dbReference type="Pfam" id="PF24782"/>
    </source>
</evidence>